<dbReference type="Proteomes" id="UP000053327">
    <property type="component" value="Unassembled WGS sequence"/>
</dbReference>
<gene>
    <name evidence="1" type="ORF">PVBG_06279</name>
</gene>
<dbReference type="EMBL" id="KQ234753">
    <property type="protein sequence ID" value="KMZ88775.1"/>
    <property type="molecule type" value="Genomic_DNA"/>
</dbReference>
<evidence type="ECO:0000313" key="1">
    <source>
        <dbReference type="EMBL" id="KMZ88775.1"/>
    </source>
</evidence>
<dbReference type="InterPro" id="IPR008780">
    <property type="entry name" value="Plasmodium_Vir"/>
</dbReference>
<accession>A0A0J9T052</accession>
<organism evidence="1 2">
    <name type="scientific">Plasmodium vivax (strain Brazil I)</name>
    <dbReference type="NCBI Taxonomy" id="1033975"/>
    <lineage>
        <taxon>Eukaryota</taxon>
        <taxon>Sar</taxon>
        <taxon>Alveolata</taxon>
        <taxon>Apicomplexa</taxon>
        <taxon>Aconoidasida</taxon>
        <taxon>Haemosporida</taxon>
        <taxon>Plasmodiidae</taxon>
        <taxon>Plasmodium</taxon>
        <taxon>Plasmodium (Plasmodium)</taxon>
    </lineage>
</organism>
<proteinExistence type="predicted"/>
<evidence type="ECO:0000313" key="2">
    <source>
        <dbReference type="Proteomes" id="UP000053327"/>
    </source>
</evidence>
<dbReference type="Pfam" id="PF05795">
    <property type="entry name" value="Plasmodium_Vir"/>
    <property type="match status" value="1"/>
</dbReference>
<protein>
    <submittedName>
        <fullName evidence="1">Uncharacterized protein</fullName>
    </submittedName>
</protein>
<reference evidence="1 2" key="1">
    <citation type="submission" date="2011-08" db="EMBL/GenBank/DDBJ databases">
        <title>The Genome Sequence of Plasmodium vivax Brazil I.</title>
        <authorList>
            <consortium name="The Broad Institute Genome Sequencing Platform"/>
            <consortium name="The Broad Institute Genome Sequencing Center for Infectious Disease"/>
            <person name="Neafsey D."/>
            <person name="Carlton J."/>
            <person name="Barnwell J."/>
            <person name="Collins W."/>
            <person name="Escalante A."/>
            <person name="Mullikin J."/>
            <person name="Saul A."/>
            <person name="Guigo R."/>
            <person name="Camara F."/>
            <person name="Young S.K."/>
            <person name="Zeng Q."/>
            <person name="Gargeya S."/>
            <person name="Fitzgerald M."/>
            <person name="Haas B."/>
            <person name="Abouelleil A."/>
            <person name="Alvarado L."/>
            <person name="Arachchi H.M."/>
            <person name="Berlin A."/>
            <person name="Brown A."/>
            <person name="Chapman S.B."/>
            <person name="Chen Z."/>
            <person name="Dunbar C."/>
            <person name="Freedman E."/>
            <person name="Gearin G."/>
            <person name="Gellesch M."/>
            <person name="Goldberg J."/>
            <person name="Griggs A."/>
            <person name="Gujja S."/>
            <person name="Heiman D."/>
            <person name="Howarth C."/>
            <person name="Larson L."/>
            <person name="Lui A."/>
            <person name="MacDonald P.J.P."/>
            <person name="Montmayeur A."/>
            <person name="Murphy C."/>
            <person name="Neiman D."/>
            <person name="Pearson M."/>
            <person name="Priest M."/>
            <person name="Roberts A."/>
            <person name="Saif S."/>
            <person name="Shea T."/>
            <person name="Shenoy N."/>
            <person name="Sisk P."/>
            <person name="Stolte C."/>
            <person name="Sykes S."/>
            <person name="Wortman J."/>
            <person name="Nusbaum C."/>
            <person name="Birren B."/>
        </authorList>
    </citation>
    <scope>NUCLEOTIDE SEQUENCE [LARGE SCALE GENOMIC DNA]</scope>
    <source>
        <strain evidence="1 2">Brazil I</strain>
    </source>
</reference>
<name>A0A0J9T052_PLAV1</name>
<dbReference type="AlphaFoldDB" id="A0A0J9T052"/>
<sequence>MDFRRNHNKFVLYIEFILYFLNYKEICSRNIIEIRINMGFLLCHINIQIYYYEEHLKEFTSSIKYSYFEREVEESCENIPFYSNIKGDIEGRYHNLRIISDKILNALCFIYNKKRYLPNNFDEELCSYLYYWLGEIIYPLVPDKAVFSRIMDMIFGELNINNAQDFIICKTNNSFIDQKRFNDNKVLFDYSKDYGNIQLHTAHGETTCDKVYLNYIKKYMGTYGKAYLDCYEQDKTKYDCNNFITLFERDKKKYYDLTSFSCLERENVGVTLGVHREHKEQQIALAEDLFPDTARTSYTQHSARRDASLDNHHTLNHQEVQGRIESPLNDDTSGSSSSKTIAGSVAPVLGVSSISLLLYKVIENIIDIHTFIIYMCFLFFK</sequence>